<keyword evidence="2" id="KW-0472">Membrane</keyword>
<feature type="region of interest" description="Disordered" evidence="1">
    <location>
        <begin position="81"/>
        <end position="105"/>
    </location>
</feature>
<dbReference type="RefSeq" id="XP_003170853.1">
    <property type="nucleotide sequence ID" value="XM_003170805.1"/>
</dbReference>
<dbReference type="EMBL" id="DS989827">
    <property type="protein sequence ID" value="EFR03845.1"/>
    <property type="molecule type" value="Genomic_DNA"/>
</dbReference>
<keyword evidence="4" id="KW-1185">Reference proteome</keyword>
<dbReference type="eggNOG" id="ENOG502SFC0">
    <property type="taxonomic scope" value="Eukaryota"/>
</dbReference>
<organism evidence="4">
    <name type="scientific">Arthroderma gypseum (strain ATCC MYA-4604 / CBS 118893)</name>
    <name type="common">Microsporum gypseum</name>
    <dbReference type="NCBI Taxonomy" id="535722"/>
    <lineage>
        <taxon>Eukaryota</taxon>
        <taxon>Fungi</taxon>
        <taxon>Dikarya</taxon>
        <taxon>Ascomycota</taxon>
        <taxon>Pezizomycotina</taxon>
        <taxon>Eurotiomycetes</taxon>
        <taxon>Eurotiomycetidae</taxon>
        <taxon>Onygenales</taxon>
        <taxon>Arthrodermataceae</taxon>
        <taxon>Nannizzia</taxon>
    </lineage>
</organism>
<keyword evidence="2" id="KW-0812">Transmembrane</keyword>
<dbReference type="Proteomes" id="UP000002669">
    <property type="component" value="Unassembled WGS sequence"/>
</dbReference>
<feature type="transmembrane region" description="Helical" evidence="2">
    <location>
        <begin position="154"/>
        <end position="171"/>
    </location>
</feature>
<dbReference type="OMA" id="SKQKWAR"/>
<dbReference type="InParanoid" id="E4V1D0"/>
<dbReference type="GeneID" id="10026096"/>
<evidence type="ECO:0000313" key="4">
    <source>
        <dbReference type="Proteomes" id="UP000002669"/>
    </source>
</evidence>
<feature type="compositionally biased region" description="Polar residues" evidence="1">
    <location>
        <begin position="81"/>
        <end position="97"/>
    </location>
</feature>
<gene>
    <name evidence="3" type="ORF">MGYG_06845</name>
</gene>
<dbReference type="STRING" id="535722.E4V1D0"/>
<sequence>MSIAPRSLVSSKGVGCAQSRLSIASRIHIETAQSPLLSFSRKISTALPSSQSLRHTSTIQQLPYISAFRFLSHTTRSATGVASRSFTTSSRNAASSPPTEPAGEEYVNPYKAKRKWPPDMSKLSPKQQFRLERKYRRRSKQKWARPTWTKWTKLVQWGLIGFVLVYAVLFMEMKDSGPNPFQGFRDYVKGLLDDSVLAGRRPALRNESTSPAGKTESQ</sequence>
<evidence type="ECO:0000256" key="1">
    <source>
        <dbReference type="SAM" id="MobiDB-lite"/>
    </source>
</evidence>
<protein>
    <submittedName>
        <fullName evidence="3">Uncharacterized protein</fullName>
    </submittedName>
</protein>
<accession>E4V1D0</accession>
<evidence type="ECO:0000313" key="3">
    <source>
        <dbReference type="EMBL" id="EFR03845.1"/>
    </source>
</evidence>
<evidence type="ECO:0000256" key="2">
    <source>
        <dbReference type="SAM" id="Phobius"/>
    </source>
</evidence>
<dbReference type="AlphaFoldDB" id="E4V1D0"/>
<dbReference type="VEuPathDB" id="FungiDB:MGYG_06845"/>
<dbReference type="HOGENOM" id="CLU_102248_0_0_1"/>
<proteinExistence type="predicted"/>
<reference evidence="4" key="1">
    <citation type="journal article" date="2012" name="MBio">
        <title>Comparative genome analysis of Trichophyton rubrum and related dermatophytes reveals candidate genes involved in infection.</title>
        <authorList>
            <person name="Martinez D.A."/>
            <person name="Oliver B.G."/>
            <person name="Graeser Y."/>
            <person name="Goldberg J.M."/>
            <person name="Li W."/>
            <person name="Martinez-Rossi N.M."/>
            <person name="Monod M."/>
            <person name="Shelest E."/>
            <person name="Barton R.C."/>
            <person name="Birch E."/>
            <person name="Brakhage A.A."/>
            <person name="Chen Z."/>
            <person name="Gurr S.J."/>
            <person name="Heiman D."/>
            <person name="Heitman J."/>
            <person name="Kosti I."/>
            <person name="Rossi A."/>
            <person name="Saif S."/>
            <person name="Samalova M."/>
            <person name="Saunders C.W."/>
            <person name="Shea T."/>
            <person name="Summerbell R.C."/>
            <person name="Xu J."/>
            <person name="Young S."/>
            <person name="Zeng Q."/>
            <person name="Birren B.W."/>
            <person name="Cuomo C.A."/>
            <person name="White T.C."/>
        </authorList>
    </citation>
    <scope>NUCLEOTIDE SEQUENCE [LARGE SCALE GENOMIC DNA]</scope>
    <source>
        <strain evidence="4">ATCC MYA-4604 / CBS 118893</strain>
    </source>
</reference>
<keyword evidence="2" id="KW-1133">Transmembrane helix</keyword>
<name>E4V1D0_ARTGP</name>
<dbReference type="OrthoDB" id="5278907at2759"/>